<sequence length="387" mass="42727">METEPGPETDLATLATELETENITFVDDLNDEIADLVETSDHLDYDYICGDVSDYGVSANGHGHFDLVHDEATIHCVVFASRLDRVGADIEDGTQAAVKGDISYYESEGQVSLFVRQVVPVGDGIYQQVYEQNKRALEQDGLLDDATKQSLPEFPTRIGIATSADSDAREDAVTSIHDRHPDVDVVVHDTTVQGDDALMSLMNAVSALDDDPQVDVIVVTRGGGADKHLRVFNETPLCRVVHRTTTPTVSAIGHEKDRTLVDEVADQHVMTPTEVGQIAPRKDNLQSDLEELSAELDQAYARAVQDRLDDLRTQLDSAYDRHVTDELADLSSRLDHAYETLEQQKEHEQEKAAAVESYQHTTTRQRALIAILLALFLLTLALLLLNL</sequence>
<keyword evidence="4" id="KW-0269">Exonuclease</keyword>
<dbReference type="InterPro" id="IPR003753">
    <property type="entry name" value="Exonuc_VII_L"/>
</dbReference>
<accession>A0ABD5XTS2</accession>
<protein>
    <submittedName>
        <fullName evidence="9">Exodeoxyribonuclease VII large subunit</fullName>
        <ecNumber evidence="9">3.1.11.6</ecNumber>
    </submittedName>
</protein>
<feature type="coiled-coil region" evidence="5">
    <location>
        <begin position="282"/>
        <end position="358"/>
    </location>
</feature>
<evidence type="ECO:0000256" key="1">
    <source>
        <dbReference type="ARBA" id="ARBA00022490"/>
    </source>
</evidence>
<dbReference type="PANTHER" id="PTHR30008">
    <property type="entry name" value="EXODEOXYRIBONUCLEASE 7 LARGE SUBUNIT"/>
    <property type="match status" value="1"/>
</dbReference>
<dbReference type="GeneID" id="78818750"/>
<evidence type="ECO:0000313" key="9">
    <source>
        <dbReference type="EMBL" id="MFC7138510.1"/>
    </source>
</evidence>
<evidence type="ECO:0000256" key="5">
    <source>
        <dbReference type="SAM" id="Coils"/>
    </source>
</evidence>
<keyword evidence="3 9" id="KW-0378">Hydrolase</keyword>
<dbReference type="EMBL" id="JBHTAS010000001">
    <property type="protein sequence ID" value="MFC7138510.1"/>
    <property type="molecule type" value="Genomic_DNA"/>
</dbReference>
<keyword evidence="6" id="KW-1133">Transmembrane helix</keyword>
<dbReference type="AlphaFoldDB" id="A0ABD5XTS2"/>
<organism evidence="9 10">
    <name type="scientific">Halosimplex aquaticum</name>
    <dbReference type="NCBI Taxonomy" id="3026162"/>
    <lineage>
        <taxon>Archaea</taxon>
        <taxon>Methanobacteriati</taxon>
        <taxon>Methanobacteriota</taxon>
        <taxon>Stenosarchaea group</taxon>
        <taxon>Halobacteria</taxon>
        <taxon>Halobacteriales</taxon>
        <taxon>Haloarculaceae</taxon>
        <taxon>Halosimplex</taxon>
    </lineage>
</organism>
<feature type="domain" description="Exonuclease VII large subunit C-terminal" evidence="7">
    <location>
        <begin position="142"/>
        <end position="364"/>
    </location>
</feature>
<dbReference type="RefSeq" id="WP_274324131.1">
    <property type="nucleotide sequence ID" value="NZ_CP118158.1"/>
</dbReference>
<dbReference type="Pfam" id="PF13742">
    <property type="entry name" value="tRNA_anti_2"/>
    <property type="match status" value="1"/>
</dbReference>
<dbReference type="Pfam" id="PF02601">
    <property type="entry name" value="Exonuc_VII_L"/>
    <property type="match status" value="1"/>
</dbReference>
<keyword evidence="5" id="KW-0175">Coiled coil</keyword>
<dbReference type="InterPro" id="IPR025824">
    <property type="entry name" value="OB-fold_nuc-bd_dom"/>
</dbReference>
<dbReference type="EC" id="3.1.11.6" evidence="9"/>
<keyword evidence="1" id="KW-0963">Cytoplasm</keyword>
<dbReference type="PANTHER" id="PTHR30008:SF0">
    <property type="entry name" value="EXODEOXYRIBONUCLEASE 7 LARGE SUBUNIT"/>
    <property type="match status" value="1"/>
</dbReference>
<dbReference type="Proteomes" id="UP001596432">
    <property type="component" value="Unassembled WGS sequence"/>
</dbReference>
<evidence type="ECO:0000313" key="10">
    <source>
        <dbReference type="Proteomes" id="UP001596432"/>
    </source>
</evidence>
<keyword evidence="2" id="KW-0540">Nuclease</keyword>
<evidence type="ECO:0000256" key="4">
    <source>
        <dbReference type="ARBA" id="ARBA00022839"/>
    </source>
</evidence>
<evidence type="ECO:0000256" key="3">
    <source>
        <dbReference type="ARBA" id="ARBA00022801"/>
    </source>
</evidence>
<dbReference type="InterPro" id="IPR020579">
    <property type="entry name" value="Exonuc_VII_lsu_C"/>
</dbReference>
<proteinExistence type="predicted"/>
<evidence type="ECO:0000259" key="7">
    <source>
        <dbReference type="Pfam" id="PF02601"/>
    </source>
</evidence>
<feature type="transmembrane region" description="Helical" evidence="6">
    <location>
        <begin position="367"/>
        <end position="385"/>
    </location>
</feature>
<gene>
    <name evidence="9" type="primary">xseA</name>
    <name evidence="9" type="ORF">ACFQMA_01510</name>
</gene>
<keyword evidence="6" id="KW-0472">Membrane</keyword>
<keyword evidence="10" id="KW-1185">Reference proteome</keyword>
<dbReference type="GO" id="GO:0008855">
    <property type="term" value="F:exodeoxyribonuclease VII activity"/>
    <property type="evidence" value="ECO:0007669"/>
    <property type="project" value="UniProtKB-EC"/>
</dbReference>
<evidence type="ECO:0000259" key="8">
    <source>
        <dbReference type="Pfam" id="PF13742"/>
    </source>
</evidence>
<evidence type="ECO:0000256" key="6">
    <source>
        <dbReference type="SAM" id="Phobius"/>
    </source>
</evidence>
<dbReference type="CDD" id="cd04489">
    <property type="entry name" value="ExoVII_LU_OBF"/>
    <property type="match status" value="1"/>
</dbReference>
<keyword evidence="6" id="KW-0812">Transmembrane</keyword>
<comment type="caution">
    <text evidence="9">The sequence shown here is derived from an EMBL/GenBank/DDBJ whole genome shotgun (WGS) entry which is preliminary data.</text>
</comment>
<feature type="domain" description="OB-fold nucleic acid binding" evidence="8">
    <location>
        <begin position="26"/>
        <end position="118"/>
    </location>
</feature>
<name>A0ABD5XTS2_9EURY</name>
<evidence type="ECO:0000256" key="2">
    <source>
        <dbReference type="ARBA" id="ARBA00022722"/>
    </source>
</evidence>
<dbReference type="NCBIfam" id="TIGR00237">
    <property type="entry name" value="xseA"/>
    <property type="match status" value="1"/>
</dbReference>
<reference evidence="9 10" key="1">
    <citation type="journal article" date="2019" name="Int. J. Syst. Evol. Microbiol.">
        <title>The Global Catalogue of Microorganisms (GCM) 10K type strain sequencing project: providing services to taxonomists for standard genome sequencing and annotation.</title>
        <authorList>
            <consortium name="The Broad Institute Genomics Platform"/>
            <consortium name="The Broad Institute Genome Sequencing Center for Infectious Disease"/>
            <person name="Wu L."/>
            <person name="Ma J."/>
        </authorList>
    </citation>
    <scope>NUCLEOTIDE SEQUENCE [LARGE SCALE GENOMIC DNA]</scope>
    <source>
        <strain evidence="9 10">XZYJT29</strain>
    </source>
</reference>